<dbReference type="EMBL" id="CAXKWB010008393">
    <property type="protein sequence ID" value="CAL4090999.1"/>
    <property type="molecule type" value="Genomic_DNA"/>
</dbReference>
<feature type="domain" description="CLEC16A/TT9 C-terminal" evidence="2">
    <location>
        <begin position="117"/>
        <end position="398"/>
    </location>
</feature>
<dbReference type="GO" id="GO:0007034">
    <property type="term" value="P:vacuolar transport"/>
    <property type="evidence" value="ECO:0007669"/>
    <property type="project" value="TreeGrafter"/>
</dbReference>
<dbReference type="Proteomes" id="UP001497623">
    <property type="component" value="Unassembled WGS sequence"/>
</dbReference>
<evidence type="ECO:0000313" key="4">
    <source>
        <dbReference type="Proteomes" id="UP001497623"/>
    </source>
</evidence>
<dbReference type="GO" id="GO:0005770">
    <property type="term" value="C:late endosome"/>
    <property type="evidence" value="ECO:0007669"/>
    <property type="project" value="TreeGrafter"/>
</dbReference>
<evidence type="ECO:0000313" key="3">
    <source>
        <dbReference type="EMBL" id="CAL4090999.1"/>
    </source>
</evidence>
<dbReference type="GO" id="GO:1901096">
    <property type="term" value="P:regulation of autophagosome maturation"/>
    <property type="evidence" value="ECO:0007669"/>
    <property type="project" value="TreeGrafter"/>
</dbReference>
<keyword evidence="4" id="KW-1185">Reference proteome</keyword>
<sequence length="398" mass="43380">GSDGSLVRRAFVAPEEPLEKSLQSRCSANNSQGSASPQQTQGSPSQVSPIRAPAIAWSAQGVNVVGESTQVEETGTGASGLTDHEAEEAALCNELRVSTSAADITSNIGSISDLEASHVNITDEEKQQLRDSDPSVSFVLNSGVQDLSLSSCPFLSSVFSSLDCADNDYMSLFSLSLLYAIGHNQESNPESAQTSESTRGESQTFYNTQLVDKMLENITLSCQYNSKVRVATLEMTLLVLKQCIGMSTIRSHSGSSSSSSSNSSSQASSRRSSLRDHHLATLEGAREEATLMLRNFYKSEEIFLDMFEDEWHEMHRRPLNVEYLLQDASVLLPPAGTPLTGIEFSKRLPCGEVERARRAMRVFFLVRQMSLEVRDEPDTHLPLTNPAACVQVTDVLDL</sequence>
<evidence type="ECO:0000259" key="2">
    <source>
        <dbReference type="Pfam" id="PF19439"/>
    </source>
</evidence>
<dbReference type="GO" id="GO:0016197">
    <property type="term" value="P:endosomal transport"/>
    <property type="evidence" value="ECO:0007669"/>
    <property type="project" value="TreeGrafter"/>
</dbReference>
<dbReference type="PANTHER" id="PTHR21481:SF0">
    <property type="entry name" value="PROTEIN CLEC16A"/>
    <property type="match status" value="1"/>
</dbReference>
<feature type="compositionally biased region" description="Polar residues" evidence="1">
    <location>
        <begin position="21"/>
        <end position="48"/>
    </location>
</feature>
<dbReference type="InterPro" id="IPR039272">
    <property type="entry name" value="CLEC16A/TT9"/>
</dbReference>
<evidence type="ECO:0000256" key="1">
    <source>
        <dbReference type="SAM" id="MobiDB-lite"/>
    </source>
</evidence>
<dbReference type="PANTHER" id="PTHR21481">
    <property type="entry name" value="PROTEIN CLEC16A"/>
    <property type="match status" value="1"/>
</dbReference>
<reference evidence="3 4" key="1">
    <citation type="submission" date="2024-05" db="EMBL/GenBank/DDBJ databases">
        <authorList>
            <person name="Wallberg A."/>
        </authorList>
    </citation>
    <scope>NUCLEOTIDE SEQUENCE [LARGE SCALE GENOMIC DNA]</scope>
</reference>
<accession>A0AAV2QQ70</accession>
<organism evidence="3 4">
    <name type="scientific">Meganyctiphanes norvegica</name>
    <name type="common">Northern krill</name>
    <name type="synonym">Thysanopoda norvegica</name>
    <dbReference type="NCBI Taxonomy" id="48144"/>
    <lineage>
        <taxon>Eukaryota</taxon>
        <taxon>Metazoa</taxon>
        <taxon>Ecdysozoa</taxon>
        <taxon>Arthropoda</taxon>
        <taxon>Crustacea</taxon>
        <taxon>Multicrustacea</taxon>
        <taxon>Malacostraca</taxon>
        <taxon>Eumalacostraca</taxon>
        <taxon>Eucarida</taxon>
        <taxon>Euphausiacea</taxon>
        <taxon>Euphausiidae</taxon>
        <taxon>Meganyctiphanes</taxon>
    </lineage>
</organism>
<feature type="region of interest" description="Disordered" evidence="1">
    <location>
        <begin position="250"/>
        <end position="277"/>
    </location>
</feature>
<dbReference type="AlphaFoldDB" id="A0AAV2QQ70"/>
<feature type="non-terminal residue" evidence="3">
    <location>
        <position position="1"/>
    </location>
</feature>
<dbReference type="GO" id="GO:0005794">
    <property type="term" value="C:Golgi apparatus"/>
    <property type="evidence" value="ECO:0007669"/>
    <property type="project" value="TreeGrafter"/>
</dbReference>
<proteinExistence type="predicted"/>
<name>A0AAV2QQ70_MEGNR</name>
<protein>
    <recommendedName>
        <fullName evidence="2">CLEC16A/TT9 C-terminal domain-containing protein</fullName>
    </recommendedName>
</protein>
<dbReference type="Pfam" id="PF19439">
    <property type="entry name" value="CLEC16A_C"/>
    <property type="match status" value="1"/>
</dbReference>
<comment type="caution">
    <text evidence="3">The sequence shown here is derived from an EMBL/GenBank/DDBJ whole genome shotgun (WGS) entry which is preliminary data.</text>
</comment>
<dbReference type="InterPro" id="IPR045820">
    <property type="entry name" value="CLEC16A/TT9_C"/>
</dbReference>
<gene>
    <name evidence="3" type="ORF">MNOR_LOCUS14170</name>
</gene>
<feature type="region of interest" description="Disordered" evidence="1">
    <location>
        <begin position="1"/>
        <end position="48"/>
    </location>
</feature>
<feature type="compositionally biased region" description="Low complexity" evidence="1">
    <location>
        <begin position="250"/>
        <end position="271"/>
    </location>
</feature>
<feature type="non-terminal residue" evidence="3">
    <location>
        <position position="398"/>
    </location>
</feature>